<proteinExistence type="predicted"/>
<name>A0A133XZR6_9LACT</name>
<feature type="domain" description="Peptidase M20 dimerisation" evidence="1">
    <location>
        <begin position="236"/>
        <end position="326"/>
    </location>
</feature>
<dbReference type="InterPro" id="IPR002933">
    <property type="entry name" value="Peptidase_M20"/>
</dbReference>
<evidence type="ECO:0000313" key="2">
    <source>
        <dbReference type="EMBL" id="KXB36425.1"/>
    </source>
</evidence>
<dbReference type="Gene3D" id="3.30.70.360">
    <property type="match status" value="1"/>
</dbReference>
<organism evidence="2 3">
    <name type="scientific">Aerococcus christensenii</name>
    <dbReference type="NCBI Taxonomy" id="87541"/>
    <lineage>
        <taxon>Bacteria</taxon>
        <taxon>Bacillati</taxon>
        <taxon>Bacillota</taxon>
        <taxon>Bacilli</taxon>
        <taxon>Lactobacillales</taxon>
        <taxon>Aerococcaceae</taxon>
        <taxon>Aerococcus</taxon>
    </lineage>
</organism>
<dbReference type="GO" id="GO:0005737">
    <property type="term" value="C:cytoplasm"/>
    <property type="evidence" value="ECO:0007669"/>
    <property type="project" value="TreeGrafter"/>
</dbReference>
<reference evidence="2 3" key="1">
    <citation type="submission" date="2016-01" db="EMBL/GenBank/DDBJ databases">
        <authorList>
            <person name="Oliw E.H."/>
        </authorList>
    </citation>
    <scope>NUCLEOTIDE SEQUENCE [LARGE SCALE GENOMIC DNA]</scope>
    <source>
        <strain evidence="2 3">KA00635</strain>
    </source>
</reference>
<dbReference type="Pfam" id="PF01546">
    <property type="entry name" value="Peptidase_M20"/>
    <property type="match status" value="1"/>
</dbReference>
<dbReference type="Proteomes" id="UP000070422">
    <property type="component" value="Unassembled WGS sequence"/>
</dbReference>
<evidence type="ECO:0000259" key="1">
    <source>
        <dbReference type="Pfam" id="PF07687"/>
    </source>
</evidence>
<dbReference type="EMBL" id="LSCQ01000042">
    <property type="protein sequence ID" value="KXB36425.1"/>
    <property type="molecule type" value="Genomic_DNA"/>
</dbReference>
<dbReference type="AlphaFoldDB" id="A0A133XZR6"/>
<evidence type="ECO:0000313" key="3">
    <source>
        <dbReference type="Proteomes" id="UP000070422"/>
    </source>
</evidence>
<dbReference type="PATRIC" id="fig|87541.4.peg.786"/>
<dbReference type="GO" id="GO:0046657">
    <property type="term" value="P:folic acid catabolic process"/>
    <property type="evidence" value="ECO:0007669"/>
    <property type="project" value="TreeGrafter"/>
</dbReference>
<dbReference type="PANTHER" id="PTHR30575">
    <property type="entry name" value="PEPTIDASE M20"/>
    <property type="match status" value="1"/>
</dbReference>
<dbReference type="Gene3D" id="3.40.630.10">
    <property type="entry name" value="Zn peptidases"/>
    <property type="match status" value="1"/>
</dbReference>
<comment type="caution">
    <text evidence="2">The sequence shown here is derived from an EMBL/GenBank/DDBJ whole genome shotgun (WGS) entry which is preliminary data.</text>
</comment>
<keyword evidence="2" id="KW-0378">Hydrolase</keyword>
<dbReference type="InterPro" id="IPR011650">
    <property type="entry name" value="Peptidase_M20_dimer"/>
</dbReference>
<dbReference type="PANTHER" id="PTHR30575:SF3">
    <property type="entry name" value="PEPTIDASE M20 DIMERISATION DOMAIN-CONTAINING PROTEIN"/>
    <property type="match status" value="1"/>
</dbReference>
<dbReference type="Pfam" id="PF07687">
    <property type="entry name" value="M20_dimer"/>
    <property type="match status" value="1"/>
</dbReference>
<sequence>MKARETSLFYWKKVRFFVHKCDTLFYVRKIEAERKGEKMFFEEEYDRHLALATDLWEHPELGFKEHYTRQRILDYLTEVTPDLEVRTFAHTGIRVDLNHGKDHTMVFLAEMDSVYSPAHWQADPETGAAQACGHFTQVTIALSIYRYYVQTEAYKQLDFNVAFIFVPAEEYVDLDYRRQLRDQGELVYLGGKAEAMREGVFDDVDFVYHLHALGEEHEHPIIEVACDLAGFCYKYFTFKGKASHAGLDPFSGINAYSMSTLFNTALGLSRQQMREDKYLRINPVLFGENTMTTNVIPHEVKIGTDIRSMSLDYMKEISKRLDQMAKGSAQALGGEVVCETEMGYLPFIQDAYLTKLVKEAFEADDTIPDIIDDRGAIAAAGDIGDLSFMVPSIQISYGGFEGRIHGADFKMVDPEFVLSTLPAFLVKSIQHISDNVDYRQFYHRSFQEYAKVIADMMDN</sequence>
<dbReference type="SUPFAM" id="SSF53187">
    <property type="entry name" value="Zn-dependent exopeptidases"/>
    <property type="match status" value="1"/>
</dbReference>
<dbReference type="SUPFAM" id="SSF55031">
    <property type="entry name" value="Bacterial exopeptidase dimerisation domain"/>
    <property type="match status" value="1"/>
</dbReference>
<dbReference type="GO" id="GO:0016805">
    <property type="term" value="F:dipeptidase activity"/>
    <property type="evidence" value="ECO:0007669"/>
    <property type="project" value="TreeGrafter"/>
</dbReference>
<dbReference type="STRING" id="87541.AWM71_01025"/>
<dbReference type="GO" id="GO:0071713">
    <property type="term" value="F:para-aminobenzoyl-glutamate hydrolase activity"/>
    <property type="evidence" value="ECO:0007669"/>
    <property type="project" value="TreeGrafter"/>
</dbReference>
<dbReference type="InterPro" id="IPR052030">
    <property type="entry name" value="Peptidase_M20/M20A_hydrolases"/>
</dbReference>
<protein>
    <submittedName>
        <fullName evidence="2">Amidohydrolase</fullName>
    </submittedName>
</protein>
<accession>A0A133XZR6</accession>
<dbReference type="InterPro" id="IPR036264">
    <property type="entry name" value="Bact_exopeptidase_dim_dom"/>
</dbReference>
<gene>
    <name evidence="2" type="ORF">HMPREF3187_00792</name>
</gene>